<dbReference type="SUPFAM" id="SSF56235">
    <property type="entry name" value="N-terminal nucleophile aminohydrolases (Ntn hydrolases)"/>
    <property type="match status" value="1"/>
</dbReference>
<dbReference type="InterPro" id="IPR029055">
    <property type="entry name" value="Ntn_hydrolases_N"/>
</dbReference>
<dbReference type="EC" id="3.5.1.118" evidence="2"/>
<evidence type="ECO:0000256" key="2">
    <source>
        <dbReference type="HAMAP-Rule" id="MF_02036"/>
    </source>
</evidence>
<sequence length="264" mass="28445">MCRHLGYLGPLAPVGEILTRGAHSLYTQAWAPHDMRGGGTINADGFGVAWWLPGGEVSRYRNSSAIWTDPAVEEVLPQLNSTAVLGAVRSATNSLSVERNACAPFTGGRWAFSHNGRIPDWQPVLTRLAAEFGTPSLIEAESRTDAATLWVIVRDLLEKSGDAGEFGSSVADPAAVLPRVIRAVLDLSPESRLNLLLGDGETLWATTVHHALSVLVTEETAVVASEPYDDDPRWRAVADRQLVTLRPGHLSIVPLDAEDSERAL</sequence>
<dbReference type="Pfam" id="PF13230">
    <property type="entry name" value="GATase_4"/>
    <property type="match status" value="1"/>
</dbReference>
<accession>A0ABW6RSY0</accession>
<dbReference type="InterPro" id="IPR026869">
    <property type="entry name" value="EgtC-like"/>
</dbReference>
<dbReference type="PROSITE" id="PS51278">
    <property type="entry name" value="GATASE_TYPE_2"/>
    <property type="match status" value="1"/>
</dbReference>
<protein>
    <recommendedName>
        <fullName evidence="2">Gamma-glutamyl-hercynylcysteine sulfoxide hydrolase</fullName>
        <ecNumber evidence="2">3.5.1.118</ecNumber>
    </recommendedName>
    <alternativeName>
        <fullName evidence="2">Gamma-glutamyl hercynylcysteine S-oxide hydrolase</fullName>
    </alternativeName>
</protein>
<name>A0ABW6RSY0_9NOCA</name>
<dbReference type="InterPro" id="IPR032889">
    <property type="entry name" value="EgtC_Actinobacteria"/>
</dbReference>
<keyword evidence="5" id="KW-1185">Reference proteome</keyword>
<evidence type="ECO:0000313" key="4">
    <source>
        <dbReference type="EMBL" id="MFF3566498.1"/>
    </source>
</evidence>
<comment type="caution">
    <text evidence="4">The sequence shown here is derived from an EMBL/GenBank/DDBJ whole genome shotgun (WGS) entry which is preliminary data.</text>
</comment>
<evidence type="ECO:0000256" key="1">
    <source>
        <dbReference type="ARBA" id="ARBA00022962"/>
    </source>
</evidence>
<dbReference type="InterPro" id="IPR052373">
    <property type="entry name" value="Gamma-glu_amide_hydrolase"/>
</dbReference>
<dbReference type="Proteomes" id="UP001601992">
    <property type="component" value="Unassembled WGS sequence"/>
</dbReference>
<keyword evidence="2" id="KW-0378">Hydrolase</keyword>
<comment type="catalytic activity">
    <reaction evidence="2">
        <text>gamma-L-glutamyl-hercynylcysteine S-oxide + H2O = S-(hercyn-2-yl)-L-cysteine S-oxide + L-glutamate</text>
        <dbReference type="Rhea" id="RHEA:42684"/>
        <dbReference type="ChEBI" id="CHEBI:15377"/>
        <dbReference type="ChEBI" id="CHEBI:29985"/>
        <dbReference type="ChEBI" id="CHEBI:82703"/>
        <dbReference type="ChEBI" id="CHEBI:82706"/>
        <dbReference type="EC" id="3.5.1.118"/>
    </reaction>
</comment>
<comment type="function">
    <text evidence="2">Catalyzes the hydrolysis of the gamma-glutamyl amide bond of hercynyl-gamma-L-glutamyl-L-cysteine sulfoxide to produce hercynylcysteine sulfoxide, a step in the biosynthesis pathway of ergothioneine.</text>
</comment>
<dbReference type="Gene3D" id="3.60.20.10">
    <property type="entry name" value="Glutamine Phosphoribosylpyrophosphate, subunit 1, domain 1"/>
    <property type="match status" value="1"/>
</dbReference>
<reference evidence="4 5" key="1">
    <citation type="submission" date="2024-10" db="EMBL/GenBank/DDBJ databases">
        <title>The Natural Products Discovery Center: Release of the First 8490 Sequenced Strains for Exploring Actinobacteria Biosynthetic Diversity.</title>
        <authorList>
            <person name="Kalkreuter E."/>
            <person name="Kautsar S.A."/>
            <person name="Yang D."/>
            <person name="Bader C.D."/>
            <person name="Teijaro C.N."/>
            <person name="Fluegel L."/>
            <person name="Davis C.M."/>
            <person name="Simpson J.R."/>
            <person name="Lauterbach L."/>
            <person name="Steele A.D."/>
            <person name="Gui C."/>
            <person name="Meng S."/>
            <person name="Li G."/>
            <person name="Viehrig K."/>
            <person name="Ye F."/>
            <person name="Su P."/>
            <person name="Kiefer A.F."/>
            <person name="Nichols A."/>
            <person name="Cepeda A.J."/>
            <person name="Yan W."/>
            <person name="Fan B."/>
            <person name="Jiang Y."/>
            <person name="Adhikari A."/>
            <person name="Zheng C.-J."/>
            <person name="Schuster L."/>
            <person name="Cowan T.M."/>
            <person name="Smanski M.J."/>
            <person name="Chevrette M.G."/>
            <person name="De Carvalho L.P.S."/>
            <person name="Shen B."/>
        </authorList>
    </citation>
    <scope>NUCLEOTIDE SEQUENCE [LARGE SCALE GENOMIC DNA]</scope>
    <source>
        <strain evidence="4 5">NPDC002593</strain>
    </source>
</reference>
<dbReference type="HAMAP" id="MF_02036">
    <property type="entry name" value="EgtC"/>
    <property type="match status" value="1"/>
</dbReference>
<dbReference type="CDD" id="cd01908">
    <property type="entry name" value="YafJ"/>
    <property type="match status" value="1"/>
</dbReference>
<dbReference type="NCBIfam" id="TIGR03442">
    <property type="entry name" value="ergothioneine biosynthesis protein EgtC"/>
    <property type="match status" value="1"/>
</dbReference>
<evidence type="ECO:0000259" key="3">
    <source>
        <dbReference type="PROSITE" id="PS51278"/>
    </source>
</evidence>
<dbReference type="PANTHER" id="PTHR43187">
    <property type="entry name" value="GLUTAMINE AMIDOTRANSFERASE DUG3-RELATED"/>
    <property type="match status" value="1"/>
</dbReference>
<evidence type="ECO:0000313" key="5">
    <source>
        <dbReference type="Proteomes" id="UP001601992"/>
    </source>
</evidence>
<comment type="pathway">
    <text evidence="2">Amino-acid biosynthesis; ergothioneine biosynthesis.</text>
</comment>
<feature type="domain" description="Glutamine amidotransferase type-2" evidence="3">
    <location>
        <begin position="2"/>
        <end position="256"/>
    </location>
</feature>
<proteinExistence type="inferred from homology"/>
<dbReference type="PANTHER" id="PTHR43187:SF2">
    <property type="entry name" value="GAMMA-GLUTAMYL-HERCYNYLCYSTEINE SULFOXIDE HYDROLASE"/>
    <property type="match status" value="1"/>
</dbReference>
<dbReference type="RefSeq" id="WP_040827939.1">
    <property type="nucleotide sequence ID" value="NZ_JBIAQY010000001.1"/>
</dbReference>
<dbReference type="InterPro" id="IPR017808">
    <property type="entry name" value="EgtC"/>
</dbReference>
<gene>
    <name evidence="2 4" type="primary">egtC</name>
    <name evidence="4" type="ORF">ACFYXQ_01805</name>
</gene>
<dbReference type="EMBL" id="JBIAQY010000001">
    <property type="protein sequence ID" value="MFF3566498.1"/>
    <property type="molecule type" value="Genomic_DNA"/>
</dbReference>
<keyword evidence="1 2" id="KW-0315">Glutamine amidotransferase</keyword>
<dbReference type="InterPro" id="IPR017932">
    <property type="entry name" value="GATase_2_dom"/>
</dbReference>
<organism evidence="4 5">
    <name type="scientific">Nocardia jiangxiensis</name>
    <dbReference type="NCBI Taxonomy" id="282685"/>
    <lineage>
        <taxon>Bacteria</taxon>
        <taxon>Bacillati</taxon>
        <taxon>Actinomycetota</taxon>
        <taxon>Actinomycetes</taxon>
        <taxon>Mycobacteriales</taxon>
        <taxon>Nocardiaceae</taxon>
        <taxon>Nocardia</taxon>
    </lineage>
</organism>